<feature type="compositionally biased region" description="Polar residues" evidence="2">
    <location>
        <begin position="345"/>
        <end position="361"/>
    </location>
</feature>
<feature type="region of interest" description="Disordered" evidence="2">
    <location>
        <begin position="577"/>
        <end position="602"/>
    </location>
</feature>
<protein>
    <submittedName>
        <fullName evidence="3">Putative mechanosensitive channel protein</fullName>
    </submittedName>
</protein>
<name>A0A8S5PLG1_9CAUD</name>
<feature type="coiled-coil region" evidence="1">
    <location>
        <begin position="72"/>
        <end position="163"/>
    </location>
</feature>
<accession>A0A8S5PLG1</accession>
<organism evidence="3">
    <name type="scientific">Siphoviridae sp. ctRcp9</name>
    <dbReference type="NCBI Taxonomy" id="2825504"/>
    <lineage>
        <taxon>Viruses</taxon>
        <taxon>Duplodnaviria</taxon>
        <taxon>Heunggongvirae</taxon>
        <taxon>Uroviricota</taxon>
        <taxon>Caudoviricetes</taxon>
    </lineage>
</organism>
<dbReference type="EMBL" id="BK015450">
    <property type="protein sequence ID" value="DAE07413.1"/>
    <property type="molecule type" value="Genomic_DNA"/>
</dbReference>
<feature type="coiled-coil region" evidence="1">
    <location>
        <begin position="910"/>
        <end position="968"/>
    </location>
</feature>
<feature type="compositionally biased region" description="Basic and acidic residues" evidence="2">
    <location>
        <begin position="580"/>
        <end position="599"/>
    </location>
</feature>
<evidence type="ECO:0000256" key="1">
    <source>
        <dbReference type="SAM" id="Coils"/>
    </source>
</evidence>
<sequence>MPGTYQYDLEIKSNVEKLLKDMKQVQDRLDTVEGREYTIKFNIDEKKLSSVISNLEKMLDSLGKGTGDFKQFENLSKELSNIVSEVQSLSKAFGKVDDSGAKTLLSSIQNIDKSLSELSQNILNVNKNISNMGGNTSGAVKQVENISNAYQDAAKEAEKLADVQSKIGQKTNISLTSDSTVEQQIKSESELNAEIEKRENIIRELQQLQEKLTVHEDFHGNDRYFADQLPTEEEIREADKRIKQLTGTNNIFNVDKLIQDRNKWLSEVKYSLEEYDDLIKANDQKALDEYTTRGLSRIGGAESFFGYEDNNFSIASKFDEEKEKIQNEINDLYTDLDKLDEKMNLDSNNSSVDNTVQSQEKLQSELKETQKQAEKTAQAVKESTTTASTGQKKDAFPSTEATASVEKVADGFKEVKQETEKATESAKEYSKILSQVGDYGVDKKVSAIYKRNDGQLESVNWRAKTDDEGNALYDKNGNIDYEEPNITVISKYEQLEKIIVKADDELRNLQKDLAETKNYDQNASTTNIEEKIADQKAYIQLLEQTVKVISQSDKYLMMEQQIIDARNKAAREYQLTMGAKQEKSDAKKTASDEEKRQKSIEQTNRLLNKQQIIIDSIEKSYSKAANNDLDKAVNSQSDLAELANKKAEIQKLINQLTDQDRNSLNEDDFLLLEKYIAEYKQLAKDKLKANNPSKQELGGQELDVLLANQVTQYNKLISQSEKYGDATKEITNELKAQRDLIAEQDKNGVYVARSKKADGSELTANDYYNARDNYKIDKSIFSSYETDIKSASNMAKQEASNIQAEWDKNIKAIQDYMDAMTKLNNLKAKDKGTGSEANQIALQTQNVEELKKTAFEARQNLSSMQAENPDVIAWKQWVDMMELFVQASKGSAESAAKLKDVLDNIKVPSLDKYENKLASYQTKKAGYDATIARFKDGGWTSDEYLKNVQAVKDAVKKYEDLLSNIKAKGGITSEEDVQKLKEYESEIKKTISTVTNMSAAEKGYNFVSAQKELDKIHKLLAENSKMSSEAKAKIQAYYREIESGNPSMSLDKIHGEILKIYNAEVEAGRAGRSFFDTLKNSGFHQLAAQMAGMFGFYDVINLGKQAFSTVKELDYALVDLKKTTAMNSSELEQFYYDSNDVAKQMGVTTKEIIDQASSWSRLNKIGLLYGDI</sequence>
<dbReference type="Gene3D" id="1.10.287.950">
    <property type="entry name" value="Methyl-accepting chemotaxis protein"/>
    <property type="match status" value="1"/>
</dbReference>
<feature type="coiled-coil region" evidence="1">
    <location>
        <begin position="840"/>
        <end position="867"/>
    </location>
</feature>
<proteinExistence type="predicted"/>
<feature type="coiled-coil region" evidence="1">
    <location>
        <begin position="492"/>
        <end position="519"/>
    </location>
</feature>
<feature type="compositionally biased region" description="Basic and acidic residues" evidence="2">
    <location>
        <begin position="362"/>
        <end position="374"/>
    </location>
</feature>
<evidence type="ECO:0000256" key="2">
    <source>
        <dbReference type="SAM" id="MobiDB-lite"/>
    </source>
</evidence>
<feature type="region of interest" description="Disordered" evidence="2">
    <location>
        <begin position="344"/>
        <end position="403"/>
    </location>
</feature>
<keyword evidence="1" id="KW-0175">Coiled coil</keyword>
<reference evidence="3" key="1">
    <citation type="journal article" date="2021" name="Proc. Natl. Acad. Sci. U.S.A.">
        <title>A Catalog of Tens of Thousands of Viruses from Human Metagenomes Reveals Hidden Associations with Chronic Diseases.</title>
        <authorList>
            <person name="Tisza M.J."/>
            <person name="Buck C.B."/>
        </authorList>
    </citation>
    <scope>NUCLEOTIDE SEQUENCE</scope>
    <source>
        <strain evidence="3">CtRcp9</strain>
    </source>
</reference>
<evidence type="ECO:0000313" key="3">
    <source>
        <dbReference type="EMBL" id="DAE07413.1"/>
    </source>
</evidence>
<feature type="compositionally biased region" description="Polar residues" evidence="2">
    <location>
        <begin position="381"/>
        <end position="390"/>
    </location>
</feature>